<sequence length="144" mass="16020">MEGRLLSLEELPDKHIRQPSQGRIAVCGVIQCGVTASLSWCSSGGYAAQAATDNNHLTQKQARALANAKFDFSDDPAACRQQVKQEFAKPWEANEAAVKVLANAQACALNYMHREQQDYMRREKMSFRSRASEMSDAIERIDPS</sequence>
<organism evidence="1 2">
    <name type="scientific">Paraburkholderia rhizosphaerae</name>
    <dbReference type="NCBI Taxonomy" id="480658"/>
    <lineage>
        <taxon>Bacteria</taxon>
        <taxon>Pseudomonadati</taxon>
        <taxon>Pseudomonadota</taxon>
        <taxon>Betaproteobacteria</taxon>
        <taxon>Burkholderiales</taxon>
        <taxon>Burkholderiaceae</taxon>
        <taxon>Paraburkholderia</taxon>
    </lineage>
</organism>
<proteinExistence type="predicted"/>
<accession>A0A4V3HAY5</accession>
<gene>
    <name evidence="1" type="ORF">BX592_1673</name>
</gene>
<dbReference type="RefSeq" id="WP_134197628.1">
    <property type="nucleotide sequence ID" value="NZ_JBHLUW010000029.1"/>
</dbReference>
<dbReference type="EMBL" id="SORE01000067">
    <property type="protein sequence ID" value="TDY31194.1"/>
    <property type="molecule type" value="Genomic_DNA"/>
</dbReference>
<keyword evidence="2" id="KW-1185">Reference proteome</keyword>
<name>A0A4V3HAY5_9BURK</name>
<evidence type="ECO:0000313" key="1">
    <source>
        <dbReference type="EMBL" id="TDY31194.1"/>
    </source>
</evidence>
<dbReference type="Proteomes" id="UP000295509">
    <property type="component" value="Unassembled WGS sequence"/>
</dbReference>
<protein>
    <submittedName>
        <fullName evidence="1">Uncharacterized protein</fullName>
    </submittedName>
</protein>
<dbReference type="AlphaFoldDB" id="A0A4V3HAY5"/>
<evidence type="ECO:0000313" key="2">
    <source>
        <dbReference type="Proteomes" id="UP000295509"/>
    </source>
</evidence>
<comment type="caution">
    <text evidence="1">The sequence shown here is derived from an EMBL/GenBank/DDBJ whole genome shotgun (WGS) entry which is preliminary data.</text>
</comment>
<reference evidence="1 2" key="1">
    <citation type="submission" date="2019-03" db="EMBL/GenBank/DDBJ databases">
        <title>Genomic Encyclopedia of Type Strains, Phase III (KMG-III): the genomes of soil and plant-associated and newly described type strains.</title>
        <authorList>
            <person name="Whitman W."/>
        </authorList>
    </citation>
    <scope>NUCLEOTIDE SEQUENCE [LARGE SCALE GENOMIC DNA]</scope>
    <source>
        <strain evidence="1 2">LMG 29544</strain>
    </source>
</reference>